<evidence type="ECO:0000259" key="4">
    <source>
        <dbReference type="PROSITE" id="PS50893"/>
    </source>
</evidence>
<dbReference type="Gene3D" id="3.40.50.300">
    <property type="entry name" value="P-loop containing nucleotide triphosphate hydrolases"/>
    <property type="match status" value="1"/>
</dbReference>
<evidence type="ECO:0000313" key="6">
    <source>
        <dbReference type="Proteomes" id="UP000318834"/>
    </source>
</evidence>
<evidence type="ECO:0000256" key="1">
    <source>
        <dbReference type="ARBA" id="ARBA00022448"/>
    </source>
</evidence>
<comment type="caution">
    <text evidence="5">The sequence shown here is derived from an EMBL/GenBank/DDBJ whole genome shotgun (WGS) entry which is preliminary data.</text>
</comment>
<keyword evidence="2" id="KW-0547">Nucleotide-binding</keyword>
<dbReference type="GO" id="GO:0016887">
    <property type="term" value="F:ATP hydrolysis activity"/>
    <property type="evidence" value="ECO:0007669"/>
    <property type="project" value="InterPro"/>
</dbReference>
<dbReference type="PANTHER" id="PTHR42788:SF13">
    <property type="entry name" value="ALIPHATIC SULFONATES IMPORT ATP-BINDING PROTEIN SSUB"/>
    <property type="match status" value="1"/>
</dbReference>
<dbReference type="PANTHER" id="PTHR42788">
    <property type="entry name" value="TAURINE IMPORT ATP-BINDING PROTEIN-RELATED"/>
    <property type="match status" value="1"/>
</dbReference>
<proteinExistence type="predicted"/>
<feature type="domain" description="ABC transporter" evidence="4">
    <location>
        <begin position="6"/>
        <end position="235"/>
    </location>
</feature>
<accession>A0A537IWF6</accession>
<dbReference type="InterPro" id="IPR003439">
    <property type="entry name" value="ABC_transporter-like_ATP-bd"/>
</dbReference>
<sequence>MAVDKIVLSGLTKVFPTGYGPVAALSSVDLAVHEGEFFVLLGPSGCGKTTLVRIMAGLERRTSGEMTIVRTDAGKPLTAMVFQEDSVFPWMTVEENIGYGLWIQGVPRPIIARTVSRYLEKVGLTRFSRAYPFQLSGGMKKRTSVARAFAADPEVLLMDEPFGELDEQTRVLLQAELVKIWDENRKTVVFITHSIDEAVVLADRILVMTAAPGRVKAVVEVPFPRPRQAYEMRADPAYGQLIHHLWGLLREEVLKAKAEEVAANVPLI</sequence>
<protein>
    <submittedName>
        <fullName evidence="5">ABC transporter ATP-binding protein</fullName>
    </submittedName>
</protein>
<evidence type="ECO:0000256" key="3">
    <source>
        <dbReference type="ARBA" id="ARBA00022840"/>
    </source>
</evidence>
<keyword evidence="1" id="KW-0813">Transport</keyword>
<gene>
    <name evidence="5" type="ORF">E6H05_06110</name>
</gene>
<dbReference type="AlphaFoldDB" id="A0A537IWF6"/>
<dbReference type="GO" id="GO:0005524">
    <property type="term" value="F:ATP binding"/>
    <property type="evidence" value="ECO:0007669"/>
    <property type="project" value="UniProtKB-KW"/>
</dbReference>
<evidence type="ECO:0000256" key="2">
    <source>
        <dbReference type="ARBA" id="ARBA00022741"/>
    </source>
</evidence>
<reference evidence="5 6" key="1">
    <citation type="journal article" date="2019" name="Nat. Microbiol.">
        <title>Mediterranean grassland soil C-N compound turnover is dependent on rainfall and depth, and is mediated by genomically divergent microorganisms.</title>
        <authorList>
            <person name="Diamond S."/>
            <person name="Andeer P.F."/>
            <person name="Li Z."/>
            <person name="Crits-Christoph A."/>
            <person name="Burstein D."/>
            <person name="Anantharaman K."/>
            <person name="Lane K.R."/>
            <person name="Thomas B.C."/>
            <person name="Pan C."/>
            <person name="Northen T.R."/>
            <person name="Banfield J.F."/>
        </authorList>
    </citation>
    <scope>NUCLEOTIDE SEQUENCE [LARGE SCALE GENOMIC DNA]</scope>
    <source>
        <strain evidence="5">NP_8</strain>
    </source>
</reference>
<dbReference type="InterPro" id="IPR050166">
    <property type="entry name" value="ABC_transporter_ATP-bind"/>
</dbReference>
<dbReference type="InterPro" id="IPR027417">
    <property type="entry name" value="P-loop_NTPase"/>
</dbReference>
<dbReference type="SMART" id="SM00382">
    <property type="entry name" value="AAA"/>
    <property type="match status" value="1"/>
</dbReference>
<dbReference type="InterPro" id="IPR003593">
    <property type="entry name" value="AAA+_ATPase"/>
</dbReference>
<dbReference type="Pfam" id="PF00005">
    <property type="entry name" value="ABC_tran"/>
    <property type="match status" value="1"/>
</dbReference>
<dbReference type="Proteomes" id="UP000318834">
    <property type="component" value="Unassembled WGS sequence"/>
</dbReference>
<dbReference type="SUPFAM" id="SSF52540">
    <property type="entry name" value="P-loop containing nucleoside triphosphate hydrolases"/>
    <property type="match status" value="1"/>
</dbReference>
<dbReference type="CDD" id="cd03293">
    <property type="entry name" value="ABC_NrtD_SsuB_transporters"/>
    <property type="match status" value="1"/>
</dbReference>
<dbReference type="EMBL" id="VBAP01000042">
    <property type="protein sequence ID" value="TMI75615.1"/>
    <property type="molecule type" value="Genomic_DNA"/>
</dbReference>
<dbReference type="PROSITE" id="PS50893">
    <property type="entry name" value="ABC_TRANSPORTER_2"/>
    <property type="match status" value="1"/>
</dbReference>
<organism evidence="5 6">
    <name type="scientific">Candidatus Segetimicrobium genomatis</name>
    <dbReference type="NCBI Taxonomy" id="2569760"/>
    <lineage>
        <taxon>Bacteria</taxon>
        <taxon>Bacillati</taxon>
        <taxon>Candidatus Sysuimicrobiota</taxon>
        <taxon>Candidatus Sysuimicrobiia</taxon>
        <taxon>Candidatus Sysuimicrobiales</taxon>
        <taxon>Candidatus Segetimicrobiaceae</taxon>
        <taxon>Candidatus Segetimicrobium</taxon>
    </lineage>
</organism>
<name>A0A537IWF6_9BACT</name>
<keyword evidence="3 5" id="KW-0067">ATP-binding</keyword>
<evidence type="ECO:0000313" key="5">
    <source>
        <dbReference type="EMBL" id="TMI75615.1"/>
    </source>
</evidence>